<evidence type="ECO:0008006" key="5">
    <source>
        <dbReference type="Google" id="ProtNLM"/>
    </source>
</evidence>
<feature type="signal peptide" evidence="2">
    <location>
        <begin position="1"/>
        <end position="30"/>
    </location>
</feature>
<proteinExistence type="predicted"/>
<name>A0AA45WV27_9CLOT</name>
<gene>
    <name evidence="3" type="ORF">SAMN06296020_10497</name>
</gene>
<accession>A0AA45WV27</accession>
<reference evidence="3" key="1">
    <citation type="submission" date="2017-05" db="EMBL/GenBank/DDBJ databases">
        <authorList>
            <person name="Varghese N."/>
            <person name="Submissions S."/>
        </authorList>
    </citation>
    <scope>NUCLEOTIDE SEQUENCE</scope>
    <source>
        <strain evidence="3">Su22</strain>
    </source>
</reference>
<comment type="caution">
    <text evidence="3">The sequence shown here is derived from an EMBL/GenBank/DDBJ whole genome shotgun (WGS) entry which is preliminary data.</text>
</comment>
<dbReference type="AlphaFoldDB" id="A0AA45WV27"/>
<feature type="chain" id="PRO_5041413322" description="Lipocalin-like domain-containing protein" evidence="2">
    <location>
        <begin position="31"/>
        <end position="309"/>
    </location>
</feature>
<dbReference type="PROSITE" id="PS51257">
    <property type="entry name" value="PROKAR_LIPOPROTEIN"/>
    <property type="match status" value="1"/>
</dbReference>
<evidence type="ECO:0000313" key="4">
    <source>
        <dbReference type="Proteomes" id="UP001158066"/>
    </source>
</evidence>
<evidence type="ECO:0000313" key="3">
    <source>
        <dbReference type="EMBL" id="SMP51408.1"/>
    </source>
</evidence>
<organism evidence="3 4">
    <name type="scientific">Anoxynatronum buryatiense</name>
    <dbReference type="NCBI Taxonomy" id="489973"/>
    <lineage>
        <taxon>Bacteria</taxon>
        <taxon>Bacillati</taxon>
        <taxon>Bacillota</taxon>
        <taxon>Clostridia</taxon>
        <taxon>Eubacteriales</taxon>
        <taxon>Clostridiaceae</taxon>
        <taxon>Anoxynatronum</taxon>
    </lineage>
</organism>
<keyword evidence="4" id="KW-1185">Reference proteome</keyword>
<dbReference type="RefSeq" id="WP_283408773.1">
    <property type="nucleotide sequence ID" value="NZ_FXUF01000004.1"/>
</dbReference>
<evidence type="ECO:0000256" key="1">
    <source>
        <dbReference type="SAM" id="MobiDB-lite"/>
    </source>
</evidence>
<protein>
    <recommendedName>
        <fullName evidence="5">Lipocalin-like domain-containing protein</fullName>
    </recommendedName>
</protein>
<evidence type="ECO:0000256" key="2">
    <source>
        <dbReference type="SAM" id="SignalP"/>
    </source>
</evidence>
<dbReference type="Proteomes" id="UP001158066">
    <property type="component" value="Unassembled WGS sequence"/>
</dbReference>
<dbReference type="EMBL" id="FXUF01000004">
    <property type="protein sequence ID" value="SMP51408.1"/>
    <property type="molecule type" value="Genomic_DNA"/>
</dbReference>
<feature type="region of interest" description="Disordered" evidence="1">
    <location>
        <begin position="170"/>
        <end position="196"/>
    </location>
</feature>
<keyword evidence="2" id="KW-0732">Signal</keyword>
<sequence length="309" mass="33017">MRTVTYQSGKTLLILILVMLVAAAGCGAKAEVETGAETEAKAEEKDQTIDFSGEWTGTQLLAEISGADAEAYKEMEGLTLDSRLILSLSDDSEGAAELYFVDDLAGPELNAAVVDKSLILTGTLWGDPFEWTGTFEYDEAEAGWTLTGGGDITGTAEDVVFHIVLSLNQASSDEPGSQPAATGDQPAAASESGSQAVSADAPLEELLIGSWMKEPSNVMVERSVLTFEKDGSAMTYYATPGAGDSEETWHTGSWKKDEPIGGTWKTAGNMLTAEFENESSSFETEVRVVDANTIVIEVFYTRSEYVRLP</sequence>